<comment type="caution">
    <text evidence="8">The sequence shown here is derived from an EMBL/GenBank/DDBJ whole genome shotgun (WGS) entry which is preliminary data.</text>
</comment>
<dbReference type="AlphaFoldDB" id="A0A1Y1WHU3"/>
<dbReference type="InterPro" id="IPR013057">
    <property type="entry name" value="AA_transpt_TM"/>
</dbReference>
<keyword evidence="3 6" id="KW-0812">Transmembrane</keyword>
<dbReference type="EMBL" id="MCFD01000002">
    <property type="protein sequence ID" value="ORX73022.1"/>
    <property type="molecule type" value="Genomic_DNA"/>
</dbReference>
<evidence type="ECO:0000256" key="5">
    <source>
        <dbReference type="ARBA" id="ARBA00023136"/>
    </source>
</evidence>
<comment type="subcellular location">
    <subcellularLocation>
        <location evidence="1">Membrane</location>
    </subcellularLocation>
</comment>
<dbReference type="Proteomes" id="UP000193922">
    <property type="component" value="Unassembled WGS sequence"/>
</dbReference>
<keyword evidence="9" id="KW-1185">Reference proteome</keyword>
<dbReference type="PANTHER" id="PTHR48017">
    <property type="entry name" value="OS05G0424000 PROTEIN-RELATED"/>
    <property type="match status" value="1"/>
</dbReference>
<dbReference type="GeneID" id="63806779"/>
<accession>A0A1Y1WHU3</accession>
<evidence type="ECO:0000256" key="2">
    <source>
        <dbReference type="ARBA" id="ARBA00022448"/>
    </source>
</evidence>
<dbReference type="RefSeq" id="XP_040746362.1">
    <property type="nucleotide sequence ID" value="XM_040890131.1"/>
</dbReference>
<keyword evidence="2" id="KW-0813">Transport</keyword>
<reference evidence="8 9" key="1">
    <citation type="submission" date="2016-07" db="EMBL/GenBank/DDBJ databases">
        <title>Pervasive Adenine N6-methylation of Active Genes in Fungi.</title>
        <authorList>
            <consortium name="DOE Joint Genome Institute"/>
            <person name="Mondo S.J."/>
            <person name="Dannebaum R.O."/>
            <person name="Kuo R.C."/>
            <person name="Labutti K."/>
            <person name="Haridas S."/>
            <person name="Kuo A."/>
            <person name="Salamov A."/>
            <person name="Ahrendt S.R."/>
            <person name="Lipzen A."/>
            <person name="Sullivan W."/>
            <person name="Andreopoulos W.B."/>
            <person name="Clum A."/>
            <person name="Lindquist E."/>
            <person name="Daum C."/>
            <person name="Ramamoorthy G.K."/>
            <person name="Gryganskyi A."/>
            <person name="Culley D."/>
            <person name="Magnuson J.K."/>
            <person name="James T.Y."/>
            <person name="O'Malley M.A."/>
            <person name="Stajich J.E."/>
            <person name="Spatafora J.W."/>
            <person name="Visel A."/>
            <person name="Grigoriev I.V."/>
        </authorList>
    </citation>
    <scope>NUCLEOTIDE SEQUENCE [LARGE SCALE GENOMIC DNA]</scope>
    <source>
        <strain evidence="8 9">ATCC 12442</strain>
    </source>
</reference>
<feature type="domain" description="Amino acid transporter transmembrane" evidence="7">
    <location>
        <begin position="49"/>
        <end position="274"/>
    </location>
</feature>
<feature type="domain" description="Amino acid transporter transmembrane" evidence="7">
    <location>
        <begin position="283"/>
        <end position="408"/>
    </location>
</feature>
<dbReference type="Pfam" id="PF01490">
    <property type="entry name" value="Aa_trans"/>
    <property type="match status" value="2"/>
</dbReference>
<feature type="transmembrane region" description="Helical" evidence="6">
    <location>
        <begin position="179"/>
        <end position="199"/>
    </location>
</feature>
<dbReference type="GO" id="GO:0016020">
    <property type="term" value="C:membrane"/>
    <property type="evidence" value="ECO:0007669"/>
    <property type="project" value="UniProtKB-SubCell"/>
</dbReference>
<dbReference type="OrthoDB" id="40134at2759"/>
<feature type="transmembrane region" description="Helical" evidence="6">
    <location>
        <begin position="285"/>
        <end position="308"/>
    </location>
</feature>
<organism evidence="8 9">
    <name type="scientific">Linderina pennispora</name>
    <dbReference type="NCBI Taxonomy" id="61395"/>
    <lineage>
        <taxon>Eukaryota</taxon>
        <taxon>Fungi</taxon>
        <taxon>Fungi incertae sedis</taxon>
        <taxon>Zoopagomycota</taxon>
        <taxon>Kickxellomycotina</taxon>
        <taxon>Kickxellomycetes</taxon>
        <taxon>Kickxellales</taxon>
        <taxon>Kickxellaceae</taxon>
        <taxon>Linderina</taxon>
    </lineage>
</organism>
<name>A0A1Y1WHU3_9FUNG</name>
<keyword evidence="5 6" id="KW-0472">Membrane</keyword>
<proteinExistence type="predicted"/>
<evidence type="ECO:0000256" key="1">
    <source>
        <dbReference type="ARBA" id="ARBA00004370"/>
    </source>
</evidence>
<feature type="transmembrane region" description="Helical" evidence="6">
    <location>
        <begin position="329"/>
        <end position="349"/>
    </location>
</feature>
<feature type="transmembrane region" description="Helical" evidence="6">
    <location>
        <begin position="254"/>
        <end position="273"/>
    </location>
</feature>
<sequence length="421" mass="46530">MAGIKTLFNRPPTPVFDSMGAQEKAHGSETSSVNYPSADDDGYVPPPRTAGFLKTLANVVCIIIGTGALQIPYVFSKIGYVGLVIIAISAFIGMYSGSITIKCLYYKEGQRLRTFTDIGYHSYGRLGQYFTQFFNYIFCIGTTALFVILSGGFLYDLISVDHNINVSKRVWMVIHMSEIAIMSIFGFLASLVMILVAVIQSVRFPYEQKPGMPPATHKAGIATGIPTALSSIVFSFSGTIIYPHVEACMAKPKMWPRVMSVAMLICFMLYSLVGNDEAAGAVKAAKVLVTIHVILAAPLLIMPFFLEIEERWNINVQRFGRFKELLIRDSFRAVIMVVICGISIGIPYFDSVLSLMGALSVTMMFTFVPVVAYYRMYGGYKKIPWYELIWMVIVIVIGLVGCVWGSIDAVKSLVDQINGKK</sequence>
<feature type="transmembrane region" description="Helical" evidence="6">
    <location>
        <begin position="219"/>
        <end position="242"/>
    </location>
</feature>
<dbReference type="STRING" id="61395.A0A1Y1WHU3"/>
<gene>
    <name evidence="8" type="ORF">DL89DRAFT_290804</name>
</gene>
<evidence type="ECO:0000256" key="4">
    <source>
        <dbReference type="ARBA" id="ARBA00022989"/>
    </source>
</evidence>
<feature type="transmembrane region" description="Helical" evidence="6">
    <location>
        <begin position="388"/>
        <end position="407"/>
    </location>
</feature>
<feature type="transmembrane region" description="Helical" evidence="6">
    <location>
        <begin position="355"/>
        <end position="376"/>
    </location>
</feature>
<feature type="transmembrane region" description="Helical" evidence="6">
    <location>
        <begin position="78"/>
        <end position="97"/>
    </location>
</feature>
<evidence type="ECO:0000256" key="3">
    <source>
        <dbReference type="ARBA" id="ARBA00022692"/>
    </source>
</evidence>
<evidence type="ECO:0000313" key="9">
    <source>
        <dbReference type="Proteomes" id="UP000193922"/>
    </source>
</evidence>
<evidence type="ECO:0000313" key="8">
    <source>
        <dbReference type="EMBL" id="ORX73022.1"/>
    </source>
</evidence>
<feature type="transmembrane region" description="Helical" evidence="6">
    <location>
        <begin position="51"/>
        <end position="71"/>
    </location>
</feature>
<keyword evidence="4 6" id="KW-1133">Transmembrane helix</keyword>
<feature type="transmembrane region" description="Helical" evidence="6">
    <location>
        <begin position="133"/>
        <end position="158"/>
    </location>
</feature>
<evidence type="ECO:0000256" key="6">
    <source>
        <dbReference type="SAM" id="Phobius"/>
    </source>
</evidence>
<evidence type="ECO:0000259" key="7">
    <source>
        <dbReference type="Pfam" id="PF01490"/>
    </source>
</evidence>
<protein>
    <recommendedName>
        <fullName evidence="7">Amino acid transporter transmembrane domain-containing protein</fullName>
    </recommendedName>
</protein>